<dbReference type="GO" id="GO:0061750">
    <property type="term" value="F:acid sphingomyelin phosphodiesterase activity"/>
    <property type="evidence" value="ECO:0007669"/>
    <property type="project" value="TreeGrafter"/>
</dbReference>
<evidence type="ECO:0000256" key="1">
    <source>
        <dbReference type="ARBA" id="ARBA00001947"/>
    </source>
</evidence>
<dbReference type="Pfam" id="PF19272">
    <property type="entry name" value="ASMase_C"/>
    <property type="match status" value="1"/>
</dbReference>
<dbReference type="EMBL" id="CAJVCH010259628">
    <property type="protein sequence ID" value="CAG7733946.1"/>
    <property type="molecule type" value="Genomic_DNA"/>
</dbReference>
<comment type="caution">
    <text evidence="12">The sequence shown here is derived from an EMBL/GenBank/DDBJ whole genome shotgun (WGS) entry which is preliminary data.</text>
</comment>
<dbReference type="Pfam" id="PF00149">
    <property type="entry name" value="Metallophos"/>
    <property type="match status" value="1"/>
</dbReference>
<dbReference type="OrthoDB" id="282973at2759"/>
<comment type="catalytic activity">
    <reaction evidence="9">
        <text>a sphingomyelin + H2O = phosphocholine + an N-acylsphing-4-enine + H(+)</text>
        <dbReference type="Rhea" id="RHEA:19253"/>
        <dbReference type="ChEBI" id="CHEBI:15377"/>
        <dbReference type="ChEBI" id="CHEBI:15378"/>
        <dbReference type="ChEBI" id="CHEBI:17636"/>
        <dbReference type="ChEBI" id="CHEBI:52639"/>
        <dbReference type="ChEBI" id="CHEBI:295975"/>
        <dbReference type="EC" id="3.1.4.12"/>
    </reaction>
    <physiologicalReaction direction="left-to-right" evidence="9">
        <dbReference type="Rhea" id="RHEA:19254"/>
    </physiologicalReaction>
</comment>
<organism evidence="12 13">
    <name type="scientific">Allacma fusca</name>
    <dbReference type="NCBI Taxonomy" id="39272"/>
    <lineage>
        <taxon>Eukaryota</taxon>
        <taxon>Metazoa</taxon>
        <taxon>Ecdysozoa</taxon>
        <taxon>Arthropoda</taxon>
        <taxon>Hexapoda</taxon>
        <taxon>Collembola</taxon>
        <taxon>Symphypleona</taxon>
        <taxon>Sminthuridae</taxon>
        <taxon>Allacma</taxon>
    </lineage>
</organism>
<dbReference type="InterPro" id="IPR008139">
    <property type="entry name" value="SaposinB_dom"/>
</dbReference>
<dbReference type="GO" id="GO:0046872">
    <property type="term" value="F:metal ion binding"/>
    <property type="evidence" value="ECO:0007669"/>
    <property type="project" value="UniProtKB-KW"/>
</dbReference>
<dbReference type="GO" id="GO:0005764">
    <property type="term" value="C:lysosome"/>
    <property type="evidence" value="ECO:0007669"/>
    <property type="project" value="TreeGrafter"/>
</dbReference>
<reference evidence="12" key="1">
    <citation type="submission" date="2021-06" db="EMBL/GenBank/DDBJ databases">
        <authorList>
            <person name="Hodson N. C."/>
            <person name="Mongue J. A."/>
            <person name="Jaron S. K."/>
        </authorList>
    </citation>
    <scope>NUCLEOTIDE SEQUENCE</scope>
</reference>
<evidence type="ECO:0000256" key="10">
    <source>
        <dbReference type="SAM" id="SignalP"/>
    </source>
</evidence>
<dbReference type="InterPro" id="IPR041805">
    <property type="entry name" value="ASMase/PPN1_MPP"/>
</dbReference>
<evidence type="ECO:0000313" key="13">
    <source>
        <dbReference type="Proteomes" id="UP000708208"/>
    </source>
</evidence>
<dbReference type="GO" id="GO:0006685">
    <property type="term" value="P:sphingomyelin catabolic process"/>
    <property type="evidence" value="ECO:0007669"/>
    <property type="project" value="TreeGrafter"/>
</dbReference>
<feature type="chain" id="PRO_5035275166" description="Saposin B-type domain-containing protein" evidence="10">
    <location>
        <begin position="27"/>
        <end position="784"/>
    </location>
</feature>
<evidence type="ECO:0000256" key="2">
    <source>
        <dbReference type="ARBA" id="ARBA00008234"/>
    </source>
</evidence>
<comment type="similarity">
    <text evidence="2">Belongs to the acid sphingomyelinase family.</text>
</comment>
<protein>
    <recommendedName>
        <fullName evidence="11">Saposin B-type domain-containing protein</fullName>
    </recommendedName>
</protein>
<dbReference type="CDD" id="cd00842">
    <property type="entry name" value="MPP_ASMase"/>
    <property type="match status" value="1"/>
</dbReference>
<proteinExistence type="inferred from homology"/>
<keyword evidence="13" id="KW-1185">Reference proteome</keyword>
<keyword evidence="6" id="KW-0862">Zinc</keyword>
<keyword evidence="8" id="KW-0325">Glycoprotein</keyword>
<evidence type="ECO:0000313" key="12">
    <source>
        <dbReference type="EMBL" id="CAG7733946.1"/>
    </source>
</evidence>
<feature type="signal peptide" evidence="10">
    <location>
        <begin position="1"/>
        <end position="26"/>
    </location>
</feature>
<dbReference type="InterPro" id="IPR045473">
    <property type="entry name" value="ASM_C"/>
</dbReference>
<evidence type="ECO:0000256" key="8">
    <source>
        <dbReference type="ARBA" id="ARBA00023180"/>
    </source>
</evidence>
<evidence type="ECO:0000256" key="4">
    <source>
        <dbReference type="ARBA" id="ARBA00022729"/>
    </source>
</evidence>
<evidence type="ECO:0000256" key="6">
    <source>
        <dbReference type="ARBA" id="ARBA00022833"/>
    </source>
</evidence>
<keyword evidence="3" id="KW-0479">Metal-binding</keyword>
<dbReference type="Proteomes" id="UP000708208">
    <property type="component" value="Unassembled WGS sequence"/>
</dbReference>
<keyword evidence="7" id="KW-1015">Disulfide bond</keyword>
<evidence type="ECO:0000256" key="5">
    <source>
        <dbReference type="ARBA" id="ARBA00022801"/>
    </source>
</evidence>
<dbReference type="AlphaFoldDB" id="A0A8J2KY12"/>
<keyword evidence="4 10" id="KW-0732">Signal</keyword>
<dbReference type="GO" id="GO:0016020">
    <property type="term" value="C:membrane"/>
    <property type="evidence" value="ECO:0007669"/>
    <property type="project" value="GOC"/>
</dbReference>
<evidence type="ECO:0000256" key="9">
    <source>
        <dbReference type="ARBA" id="ARBA00047268"/>
    </source>
</evidence>
<dbReference type="PANTHER" id="PTHR10340:SF29">
    <property type="entry name" value="SPHINGOMYELIN PHOSPHODIESTERASE"/>
    <property type="match status" value="1"/>
</dbReference>
<evidence type="ECO:0000259" key="11">
    <source>
        <dbReference type="PROSITE" id="PS50015"/>
    </source>
</evidence>
<dbReference type="GO" id="GO:0046513">
    <property type="term" value="P:ceramide biosynthetic process"/>
    <property type="evidence" value="ECO:0007669"/>
    <property type="project" value="TreeGrafter"/>
</dbReference>
<sequence length="784" mass="90136">MKLINPSVFLHFYFLASICTVNVCEAQAQQNVPRLFQTSSNLLGNLTLPGFQPKFETRLQSPARVQSRSRRDPIGSLLIQSLSKLVKLLLPDINVMKPLRQAFQRSEESARSFAICQACKIVMSTAVDHFRHSRTPNSLLKIAERICPLIPLELDDCRGIIREYGEIFIHIVQIRPYLPPDRMCGMYFQFYGCETSDPNIYWDVLAEMGYSSRVRNGSSNYGTANLDDKSTIKILQLTDIHLDPLYRPGSRAKCRSDLCCRGEEVPEKEFQAGYFGDFRYCDLPIHTFENALAHIAETHPDISMIYMTGDLAPHIGFGRKSSKEIVEDVVITCSEIILKYFPNTPVIPVIGNHDVHPRNLFTPSSVENKFSTRWVYEVTAKAWAQWLTPEILETFSYAGFYSKIINPQFRIIVLNNNVCLGTNFWQSIEDRDQNGQLHWLVTELQEAEDSNQNVHILGHIPPNFETCWNVWSENYYGIIARFSHIVKAQFFAHTHHDDFGLYYDPIERNRPISSYYVGAALTPYVKMNPGYKIYTVDGARGPDSTYDILDHETWIFNLTEANLTPEVPPKWFRLYKAKELYGLENLSPSQLHSFVMRMSSNETEFKEFYRYFSKASAAKKWQSCDSMCRKSRLCNIVSPNFKEYGRCMLLENPNSKDILPNAIFSTRSIRTGFPGPPLSEPWAGFCFNRPIVGKETPGNLEPLIQKTSSVLRISPIWLNELEQSYKFSFEHQFGLLNQQYVKCWITPERGFSNLKIIWAKLKIIVSYGGSRNSNTKAQTLPRKH</sequence>
<evidence type="ECO:0000256" key="7">
    <source>
        <dbReference type="ARBA" id="ARBA00023157"/>
    </source>
</evidence>
<gene>
    <name evidence="12" type="ORF">AFUS01_LOCUS22360</name>
</gene>
<dbReference type="PROSITE" id="PS50015">
    <property type="entry name" value="SAP_B"/>
    <property type="match status" value="1"/>
</dbReference>
<feature type="domain" description="Saposin B-type" evidence="11">
    <location>
        <begin position="112"/>
        <end position="197"/>
    </location>
</feature>
<comment type="cofactor">
    <cofactor evidence="1">
        <name>Zn(2+)</name>
        <dbReference type="ChEBI" id="CHEBI:29105"/>
    </cofactor>
</comment>
<dbReference type="InterPro" id="IPR004843">
    <property type="entry name" value="Calcineurin-like_PHP"/>
</dbReference>
<accession>A0A8J2KY12</accession>
<evidence type="ECO:0000256" key="3">
    <source>
        <dbReference type="ARBA" id="ARBA00022723"/>
    </source>
</evidence>
<dbReference type="GO" id="GO:0005615">
    <property type="term" value="C:extracellular space"/>
    <property type="evidence" value="ECO:0007669"/>
    <property type="project" value="TreeGrafter"/>
</dbReference>
<name>A0A8J2KY12_9HEXA</name>
<keyword evidence="5" id="KW-0378">Hydrolase</keyword>
<dbReference type="PANTHER" id="PTHR10340">
    <property type="entry name" value="SPHINGOMYELIN PHOSPHODIESTERASE"/>
    <property type="match status" value="1"/>
</dbReference>